<dbReference type="Gene3D" id="1.20.120.640">
    <property type="entry name" value="Anticodon-binding domain of a subclass of class I aminoacyl-tRNA synthetases"/>
    <property type="match status" value="1"/>
</dbReference>
<dbReference type="NCBIfam" id="TIGR03447">
    <property type="entry name" value="mycothiol_MshC"/>
    <property type="match status" value="1"/>
</dbReference>
<name>A0ABY3VSU5_9MYCO</name>
<gene>
    <name evidence="10 12" type="primary">mshC</name>
    <name evidence="12" type="ORF">MKK62_11015</name>
</gene>
<evidence type="ECO:0000256" key="4">
    <source>
        <dbReference type="ARBA" id="ARBA00022598"/>
    </source>
</evidence>
<feature type="short sequence motif" description="'KMSKS' region" evidence="10">
    <location>
        <begin position="289"/>
        <end position="293"/>
    </location>
</feature>
<reference evidence="12" key="1">
    <citation type="submission" date="2022-08" db="EMBL/GenBank/DDBJ databases">
        <title>Whole genome sequencing of non-tuberculosis mycobacteria type-strains.</title>
        <authorList>
            <person name="Igarashi Y."/>
            <person name="Osugi A."/>
            <person name="Mitarai S."/>
        </authorList>
    </citation>
    <scope>NUCLEOTIDE SEQUENCE</scope>
    <source>
        <strain evidence="12">DSM 45127</strain>
    </source>
</reference>
<feature type="binding site" evidence="10">
    <location>
        <begin position="43"/>
        <end position="46"/>
    </location>
    <ligand>
        <name>L-cysteinyl-5'-AMP</name>
        <dbReference type="ChEBI" id="CHEBI:144924"/>
    </ligand>
</feature>
<evidence type="ECO:0000259" key="11">
    <source>
        <dbReference type="Pfam" id="PF01406"/>
    </source>
</evidence>
<keyword evidence="4 10" id="KW-0436">Ligase</keyword>
<dbReference type="Proteomes" id="UP001055336">
    <property type="component" value="Chromosome"/>
</dbReference>
<comment type="catalytic activity">
    <reaction evidence="9 10">
        <text>1D-myo-inositol 2-amino-2-deoxy-alpha-D-glucopyranoside + L-cysteine + ATP = 1D-myo-inositol 2-(L-cysteinylamino)-2-deoxy-alpha-D-glucopyranoside + AMP + diphosphate + H(+)</text>
        <dbReference type="Rhea" id="RHEA:26176"/>
        <dbReference type="ChEBI" id="CHEBI:15378"/>
        <dbReference type="ChEBI" id="CHEBI:30616"/>
        <dbReference type="ChEBI" id="CHEBI:33019"/>
        <dbReference type="ChEBI" id="CHEBI:35235"/>
        <dbReference type="ChEBI" id="CHEBI:58886"/>
        <dbReference type="ChEBI" id="CHEBI:58887"/>
        <dbReference type="ChEBI" id="CHEBI:456215"/>
        <dbReference type="EC" id="6.3.1.13"/>
    </reaction>
</comment>
<dbReference type="HAMAP" id="MF_01697">
    <property type="entry name" value="MshC"/>
    <property type="match status" value="1"/>
</dbReference>
<dbReference type="Gene3D" id="3.40.50.620">
    <property type="entry name" value="HUPs"/>
    <property type="match status" value="1"/>
</dbReference>
<protein>
    <recommendedName>
        <fullName evidence="10">L-cysteine:1D-myo-inositol 2-amino-2-deoxy-alpha-D-glucopyranoside ligase</fullName>
        <shortName evidence="10">L-Cys:GlcN-Ins ligase</shortName>
        <ecNumber evidence="10">6.3.1.13</ecNumber>
    </recommendedName>
    <alternativeName>
        <fullName evidence="10">Mycothiol ligase</fullName>
        <shortName evidence="10">MSH ligase</shortName>
    </alternativeName>
</protein>
<dbReference type="PANTHER" id="PTHR10890:SF3">
    <property type="entry name" value="CYSTEINE--TRNA LIGASE, CYTOPLASMIC"/>
    <property type="match status" value="1"/>
</dbReference>
<comment type="cofactor">
    <cofactor evidence="10">
        <name>Zn(2+)</name>
        <dbReference type="ChEBI" id="CHEBI:29105"/>
    </cofactor>
    <text evidence="10">Binds 1 zinc ion per subunit.</text>
</comment>
<feature type="short sequence motif" description="'ERGGDP' region" evidence="10">
    <location>
        <begin position="187"/>
        <end position="192"/>
    </location>
</feature>
<keyword evidence="5 10" id="KW-0479">Metal-binding</keyword>
<keyword evidence="6 10" id="KW-0547">Nucleotide-binding</keyword>
<evidence type="ECO:0000313" key="13">
    <source>
        <dbReference type="Proteomes" id="UP001055336"/>
    </source>
</evidence>
<keyword evidence="7 10" id="KW-0862">Zinc</keyword>
<evidence type="ECO:0000256" key="2">
    <source>
        <dbReference type="ARBA" id="ARBA00007723"/>
    </source>
</evidence>
<evidence type="ECO:0000256" key="1">
    <source>
        <dbReference type="ARBA" id="ARBA00003679"/>
    </source>
</evidence>
<dbReference type="EMBL" id="CP092488">
    <property type="protein sequence ID" value="UMB71700.1"/>
    <property type="molecule type" value="Genomic_DNA"/>
</dbReference>
<dbReference type="PANTHER" id="PTHR10890">
    <property type="entry name" value="CYSTEINYL-TRNA SYNTHETASE"/>
    <property type="match status" value="1"/>
</dbReference>
<dbReference type="InterPro" id="IPR017812">
    <property type="entry name" value="Mycothiol_ligase_MshC"/>
</dbReference>
<sequence length="417" mass="45579">MQSWAPAPVPVLSGRGPELRLYDSADRQVRPVAAGPTATMYVCGITPYDATHLGHAATYLAFDLIHRIWRDLGHDVHYVQNVTDVDDPLFERADRDGIDWRELAAREVQLYREDMAALRVLPPREYVAATDAVAEVVELVEKMLASGAAYIVEDAAFPDVYFRADATPQFGYESGYDRDTMLALFAERGGDPDRSGKSDKLDALLWRAERPGEPSWPSPFGPGRPGWHVECAAIALSRIGSGLDIQGGGSDLIFPHHEFTAAHAESVSGERRFAGHYVHAGMIGWDGHKMSKSRGNLVLVSRLRAEGVDPAAIRLGLLAGHYRADRYWTTQVLDDANARLHRWRSATSLPAGPDAVDLIARVRQYLADDLDTPKALAALDGWTTDALEYGGHDADAPQAVAVLIDALLGVELSPART</sequence>
<proteinExistence type="inferred from homology"/>
<feature type="domain" description="tRNA synthetases class I catalytic" evidence="11">
    <location>
        <begin position="37"/>
        <end position="336"/>
    </location>
</feature>
<evidence type="ECO:0000256" key="10">
    <source>
        <dbReference type="HAMAP-Rule" id="MF_01697"/>
    </source>
</evidence>
<comment type="subunit">
    <text evidence="3 10">Monomer.</text>
</comment>
<keyword evidence="13" id="KW-1185">Reference proteome</keyword>
<dbReference type="EC" id="6.3.1.13" evidence="10"/>
<feature type="binding site" evidence="10">
    <location>
        <position position="256"/>
    </location>
    <ligand>
        <name>Zn(2+)</name>
        <dbReference type="ChEBI" id="CHEBI:29105"/>
    </ligand>
</feature>
<evidence type="ECO:0000313" key="12">
    <source>
        <dbReference type="EMBL" id="UMB71700.1"/>
    </source>
</evidence>
<feature type="binding site" evidence="10">
    <location>
        <position position="43"/>
    </location>
    <ligand>
        <name>Zn(2+)</name>
        <dbReference type="ChEBI" id="CHEBI:29105"/>
    </ligand>
</feature>
<feature type="binding site" evidence="10">
    <location>
        <position position="283"/>
    </location>
    <ligand>
        <name>L-cysteinyl-5'-AMP</name>
        <dbReference type="ChEBI" id="CHEBI:144924"/>
    </ligand>
</feature>
<dbReference type="InterPro" id="IPR014729">
    <property type="entry name" value="Rossmann-like_a/b/a_fold"/>
</dbReference>
<evidence type="ECO:0000256" key="7">
    <source>
        <dbReference type="ARBA" id="ARBA00022833"/>
    </source>
</evidence>
<dbReference type="CDD" id="cd00672">
    <property type="entry name" value="CysRS_core"/>
    <property type="match status" value="1"/>
</dbReference>
<dbReference type="CDD" id="cd07955">
    <property type="entry name" value="Anticodon_Ia_Cys_like"/>
    <property type="match status" value="1"/>
</dbReference>
<dbReference type="Pfam" id="PF01406">
    <property type="entry name" value="tRNA-synt_1e"/>
    <property type="match status" value="1"/>
</dbReference>
<comment type="function">
    <text evidence="1 10">Catalyzes the ATP-dependent condensation of GlcN-Ins and L-cysteine to form L-Cys-GlcN-Ins.</text>
</comment>
<feature type="binding site" evidence="10">
    <location>
        <begin position="249"/>
        <end position="251"/>
    </location>
    <ligand>
        <name>L-cysteinyl-5'-AMP</name>
        <dbReference type="ChEBI" id="CHEBI:144924"/>
    </ligand>
</feature>
<evidence type="ECO:0000256" key="6">
    <source>
        <dbReference type="ARBA" id="ARBA00022741"/>
    </source>
</evidence>
<dbReference type="GO" id="GO:0035446">
    <property type="term" value="F:cysteine-glucosaminylinositol ligase activity"/>
    <property type="evidence" value="ECO:0007669"/>
    <property type="project" value="UniProtKB-EC"/>
</dbReference>
<dbReference type="SUPFAM" id="SSF52374">
    <property type="entry name" value="Nucleotidylyl transferase"/>
    <property type="match status" value="1"/>
</dbReference>
<dbReference type="InterPro" id="IPR032678">
    <property type="entry name" value="tRNA-synt_1_cat_dom"/>
</dbReference>
<evidence type="ECO:0000256" key="3">
    <source>
        <dbReference type="ARBA" id="ARBA00011245"/>
    </source>
</evidence>
<accession>A0ABY3VSU5</accession>
<keyword evidence="8 10" id="KW-0067">ATP-binding</keyword>
<evidence type="ECO:0000256" key="5">
    <source>
        <dbReference type="ARBA" id="ARBA00022723"/>
    </source>
</evidence>
<evidence type="ECO:0000256" key="9">
    <source>
        <dbReference type="ARBA" id="ARBA00048350"/>
    </source>
</evidence>
<feature type="short sequence motif" description="'HIGH' region" evidence="10">
    <location>
        <begin position="45"/>
        <end position="55"/>
    </location>
</feature>
<organism evidence="12 13">
    <name type="scientific">Mycobacterium paraterrae</name>
    <dbReference type="NCBI Taxonomy" id="577492"/>
    <lineage>
        <taxon>Bacteria</taxon>
        <taxon>Bacillati</taxon>
        <taxon>Actinomycetota</taxon>
        <taxon>Actinomycetes</taxon>
        <taxon>Mycobacteriales</taxon>
        <taxon>Mycobacteriaceae</taxon>
        <taxon>Mycobacterium</taxon>
    </lineage>
</organism>
<feature type="binding site" evidence="10">
    <location>
        <position position="231"/>
    </location>
    <ligand>
        <name>Zn(2+)</name>
        <dbReference type="ChEBI" id="CHEBI:29105"/>
    </ligand>
</feature>
<dbReference type="InterPro" id="IPR024909">
    <property type="entry name" value="Cys-tRNA/MSH_ligase"/>
</dbReference>
<evidence type="ECO:0000256" key="8">
    <source>
        <dbReference type="ARBA" id="ARBA00022840"/>
    </source>
</evidence>
<feature type="binding site" evidence="10">
    <location>
        <begin position="81"/>
        <end position="83"/>
    </location>
    <ligand>
        <name>L-cysteinyl-5'-AMP</name>
        <dbReference type="ChEBI" id="CHEBI:144924"/>
    </ligand>
</feature>
<comment type="similarity">
    <text evidence="2 10">Belongs to the class-I aminoacyl-tRNA synthetase family. MshC subfamily.</text>
</comment>
<dbReference type="PRINTS" id="PR00983">
    <property type="entry name" value="TRNASYNTHCYS"/>
</dbReference>
<feature type="binding site" evidence="10">
    <location>
        <position position="227"/>
    </location>
    <ligand>
        <name>L-cysteinyl-5'-AMP</name>
        <dbReference type="ChEBI" id="CHEBI:144924"/>
    </ligand>
</feature>
<dbReference type="RefSeq" id="WP_240263425.1">
    <property type="nucleotide sequence ID" value="NZ_CP092488.2"/>
</dbReference>
<feature type="binding site" evidence="10">
    <location>
        <position position="58"/>
    </location>
    <ligand>
        <name>L-cysteinyl-5'-AMP</name>
        <dbReference type="ChEBI" id="CHEBI:144924"/>
    </ligand>
</feature>